<feature type="transmembrane region" description="Helical" evidence="1">
    <location>
        <begin position="92"/>
        <end position="114"/>
    </location>
</feature>
<keyword evidence="1" id="KW-0472">Membrane</keyword>
<gene>
    <name evidence="2" type="ORF">LCGC14_2577720</name>
</gene>
<sequence>RVILLRSLAMGDDDKRGNSTDLLLGKVIGRLDATVANLSEQNAALDRVNRRLDALPCKVMNERVQALTEWKQEVESSLNSDNKNKSSRRNDFRVAILSAMITGAFTLIGIWLLLLRGDITT</sequence>
<organism evidence="2">
    <name type="scientific">marine sediment metagenome</name>
    <dbReference type="NCBI Taxonomy" id="412755"/>
    <lineage>
        <taxon>unclassified sequences</taxon>
        <taxon>metagenomes</taxon>
        <taxon>ecological metagenomes</taxon>
    </lineage>
</organism>
<keyword evidence="1" id="KW-0812">Transmembrane</keyword>
<reference evidence="2" key="1">
    <citation type="journal article" date="2015" name="Nature">
        <title>Complex archaea that bridge the gap between prokaryotes and eukaryotes.</title>
        <authorList>
            <person name="Spang A."/>
            <person name="Saw J.H."/>
            <person name="Jorgensen S.L."/>
            <person name="Zaremba-Niedzwiedzka K."/>
            <person name="Martijn J."/>
            <person name="Lind A.E."/>
            <person name="van Eijk R."/>
            <person name="Schleper C."/>
            <person name="Guy L."/>
            <person name="Ettema T.J."/>
        </authorList>
    </citation>
    <scope>NUCLEOTIDE SEQUENCE</scope>
</reference>
<dbReference type="EMBL" id="LAZR01042953">
    <property type="protein sequence ID" value="KKL08250.1"/>
    <property type="molecule type" value="Genomic_DNA"/>
</dbReference>
<name>A0A0F9AFS1_9ZZZZ</name>
<keyword evidence="1" id="KW-1133">Transmembrane helix</keyword>
<feature type="non-terminal residue" evidence="2">
    <location>
        <position position="1"/>
    </location>
</feature>
<comment type="caution">
    <text evidence="2">The sequence shown here is derived from an EMBL/GenBank/DDBJ whole genome shotgun (WGS) entry which is preliminary data.</text>
</comment>
<dbReference type="AlphaFoldDB" id="A0A0F9AFS1"/>
<protein>
    <submittedName>
        <fullName evidence="2">Uncharacterized protein</fullName>
    </submittedName>
</protein>
<accession>A0A0F9AFS1</accession>
<evidence type="ECO:0000256" key="1">
    <source>
        <dbReference type="SAM" id="Phobius"/>
    </source>
</evidence>
<evidence type="ECO:0000313" key="2">
    <source>
        <dbReference type="EMBL" id="KKL08250.1"/>
    </source>
</evidence>
<proteinExistence type="predicted"/>